<dbReference type="InterPro" id="IPR025743">
    <property type="entry name" value="TssM1_N"/>
</dbReference>
<feature type="domain" description="Type VI secretion system IcmF C-terminal" evidence="2">
    <location>
        <begin position="1049"/>
        <end position="1154"/>
    </location>
</feature>
<feature type="transmembrane region" description="Helical" evidence="1">
    <location>
        <begin position="449"/>
        <end position="470"/>
    </location>
</feature>
<dbReference type="PANTHER" id="PTHR36153">
    <property type="entry name" value="INNER MEMBRANE PROTEIN-RELATED"/>
    <property type="match status" value="1"/>
</dbReference>
<reference evidence="5 6" key="1">
    <citation type="submission" date="2014-09" db="EMBL/GenBank/DDBJ databases">
        <title>Genome sequence of Pseudomonas lutea strain DSM 17257T.</title>
        <authorList>
            <person name="Kwak Y."/>
            <person name="Shin J.-H."/>
        </authorList>
    </citation>
    <scope>NUCLEOTIDE SEQUENCE [LARGE SCALE GENOMIC DNA]</scope>
    <source>
        <strain evidence="5 6">DSM 17257</strain>
    </source>
</reference>
<dbReference type="CDD" id="cd00882">
    <property type="entry name" value="Ras_like_GTPase"/>
    <property type="match status" value="1"/>
</dbReference>
<dbReference type="Pfam" id="PF06744">
    <property type="entry name" value="IcmF_C"/>
    <property type="match status" value="1"/>
</dbReference>
<dbReference type="Pfam" id="PF14331">
    <property type="entry name" value="IcmF-related_N"/>
    <property type="match status" value="1"/>
</dbReference>
<dbReference type="Pfam" id="PF06761">
    <property type="entry name" value="IcmF-related"/>
    <property type="match status" value="1"/>
</dbReference>
<dbReference type="PANTHER" id="PTHR36153:SF1">
    <property type="entry name" value="TYPE VI SECRETION SYSTEM COMPONENT TSSM1"/>
    <property type="match status" value="1"/>
</dbReference>
<gene>
    <name evidence="5" type="ORF">LT42_02105</name>
</gene>
<sequence>MKEICKKTGALLRQTWMWTLLLVLCLALFVWVLGPVLAVDERKFWESASSRLLTISALFLSWGLAMVYVGWRAGVAEKAVEGSEIGQARSLHDDRQDEEQAELRSRFSDALKTLKTSSLYRGRLENGRADLPWYLLIGPEGSGKTTLLECSGLDFPLNKLERTLSRNPQATRHCDWYFANSGVLLDTPGRYLTQPGQDVDRNAWTALLGLLRKHRRRRPLNGVLVTLPVDLLLNGSELALETVARQVRARLQEVHQKLRLEVPVYLVLSKADSLPGFSEFFDTLTADESDQVLGTSFRKGQNGTDAGVLRDEFGALLLGLNNQVITRIHQERDPSRRGLILDFPCQLSSIGEQLCLFVELAFTGTRYQPASQLRGFYLTCATLTAQQEAALGAGMAPPPGIPLGQVATLRNSRARFIHHLLSRVIFPEADLAGLDIREQQRIHWAQRMLYVGAIVALALFGMLWVGSFSFNYERLDRVGELARAWAEQRSAPKPQDTLLAMLETLDTGYAATQVFADKGQVEYQARGGLYQGEAVNRVIAQAYERELESQLLPQVAAMLEGQMVAHLDSREGLLKRLRAYLMLGMKDRRDAAWLKDEVAADWSALYPEDAAVQNRLNGHFERLLKLPFVHVLNDQRVAQARQVLRSESLATVVYRMLREQAASLPAYSFDQHLGPQAAMFVGTDAVIPGFYTRQGYQQYFSLQGARVVADILRDNWVLGEGSGLSDMDMRRLMVELEQLYFRDYADQWGEAISAVELAGPYDFVDSAQQLAGLTSAHSPVVNLLREVREHTRFTPLAETLTTAVDANAQPKDKDGAAGKTVAVISKTTDAPRAAIPDTARKSLQNRFDPLHRLLDDKDGPAADLLPVLGMLNELQMQMASLGQAGSPEQAAFEMAKSRMGGQRDALGSLRAASSRLPRPVGTWFNALAEDAWRLVLNDAYRHINQRYQSEVYGFYAKAISKRYPFKADSVSDVALGDFREFFKVQGLAERFFDSFMRPFVSGEAGTLRLRSIDGQSLPVSRVYLEQMAAVRVIRQGFFADDPAEPQVQFKLEPHTLDSSVSRSEFKLGDKTLEYRHGPIVAVSFKWPTDADAGRTSLVLDRMVGRPLGIEESTGPWSLFRLLDSMEREELSGRDVLVLKADVGGLRASYVLTSQRSPNPFDLSALRRLRMPAQL</sequence>
<evidence type="ECO:0000259" key="4">
    <source>
        <dbReference type="Pfam" id="PF14331"/>
    </source>
</evidence>
<evidence type="ECO:0000259" key="2">
    <source>
        <dbReference type="Pfam" id="PF06744"/>
    </source>
</evidence>
<dbReference type="InterPro" id="IPR027417">
    <property type="entry name" value="P-loop_NTPase"/>
</dbReference>
<organism evidence="5 6">
    <name type="scientific">Pseudomonas lutea</name>
    <dbReference type="NCBI Taxonomy" id="243924"/>
    <lineage>
        <taxon>Bacteria</taxon>
        <taxon>Pseudomonadati</taxon>
        <taxon>Pseudomonadota</taxon>
        <taxon>Gammaproteobacteria</taxon>
        <taxon>Pseudomonadales</taxon>
        <taxon>Pseudomonadaceae</taxon>
        <taxon>Pseudomonas</taxon>
    </lineage>
</organism>
<dbReference type="InterPro" id="IPR009612">
    <property type="entry name" value="IcmF-rel"/>
</dbReference>
<dbReference type="NCBIfam" id="TIGR03348">
    <property type="entry name" value="VI_IcmF"/>
    <property type="match status" value="1"/>
</dbReference>
<evidence type="ECO:0000313" key="6">
    <source>
        <dbReference type="Proteomes" id="UP000029719"/>
    </source>
</evidence>
<dbReference type="Proteomes" id="UP000029719">
    <property type="component" value="Unassembled WGS sequence"/>
</dbReference>
<feature type="domain" description="IcmF-related" evidence="3">
    <location>
        <begin position="502"/>
        <end position="792"/>
    </location>
</feature>
<comment type="caution">
    <text evidence="5">The sequence shown here is derived from an EMBL/GenBank/DDBJ whole genome shotgun (WGS) entry which is preliminary data.</text>
</comment>
<keyword evidence="1" id="KW-1133">Transmembrane helix</keyword>
<evidence type="ECO:0000256" key="1">
    <source>
        <dbReference type="SAM" id="Phobius"/>
    </source>
</evidence>
<dbReference type="InterPro" id="IPR017731">
    <property type="entry name" value="TssM1-like"/>
</dbReference>
<dbReference type="InterPro" id="IPR010623">
    <property type="entry name" value="IcmF_C"/>
</dbReference>
<dbReference type="EMBL" id="JRMB01000001">
    <property type="protein sequence ID" value="KGF64795.1"/>
    <property type="molecule type" value="Genomic_DNA"/>
</dbReference>
<name>A0A9X0EFC5_9PSED</name>
<protein>
    <submittedName>
        <fullName evidence="5">Type VI secretion protein VasK</fullName>
    </submittedName>
</protein>
<dbReference type="SUPFAM" id="SSF52540">
    <property type="entry name" value="P-loop containing nucleoside triphosphate hydrolases"/>
    <property type="match status" value="1"/>
</dbReference>
<feature type="domain" description="Type VI secretion system component TssM1 N-terminal" evidence="4">
    <location>
        <begin position="198"/>
        <end position="452"/>
    </location>
</feature>
<dbReference type="Gene3D" id="3.40.50.300">
    <property type="entry name" value="P-loop containing nucleotide triphosphate hydrolases"/>
    <property type="match status" value="1"/>
</dbReference>
<keyword evidence="1" id="KW-0472">Membrane</keyword>
<dbReference type="InterPro" id="IPR053156">
    <property type="entry name" value="T6SS_TssM-like"/>
</dbReference>
<feature type="transmembrane region" description="Helical" evidence="1">
    <location>
        <begin position="48"/>
        <end position="71"/>
    </location>
</feature>
<evidence type="ECO:0000313" key="5">
    <source>
        <dbReference type="EMBL" id="KGF64795.1"/>
    </source>
</evidence>
<dbReference type="OrthoDB" id="9758229at2"/>
<dbReference type="RefSeq" id="WP_037009507.1">
    <property type="nucleotide sequence ID" value="NZ_JRMB01000001.1"/>
</dbReference>
<evidence type="ECO:0000259" key="3">
    <source>
        <dbReference type="Pfam" id="PF06761"/>
    </source>
</evidence>
<accession>A0A9X0EFC5</accession>
<keyword evidence="1" id="KW-0812">Transmembrane</keyword>
<proteinExistence type="predicted"/>
<dbReference type="AlphaFoldDB" id="A0A9X0EFC5"/>